<feature type="transmembrane region" description="Helical" evidence="2">
    <location>
        <begin position="376"/>
        <end position="395"/>
    </location>
</feature>
<organism evidence="4 5">
    <name type="scientific">Evansella tamaricis</name>
    <dbReference type="NCBI Taxonomy" id="2069301"/>
    <lineage>
        <taxon>Bacteria</taxon>
        <taxon>Bacillati</taxon>
        <taxon>Bacillota</taxon>
        <taxon>Bacilli</taxon>
        <taxon>Bacillales</taxon>
        <taxon>Bacillaceae</taxon>
        <taxon>Evansella</taxon>
    </lineage>
</organism>
<dbReference type="EMBL" id="JAHQCS010000092">
    <property type="protein sequence ID" value="MBU9712061.1"/>
    <property type="molecule type" value="Genomic_DNA"/>
</dbReference>
<evidence type="ECO:0000256" key="1">
    <source>
        <dbReference type="SAM" id="Coils"/>
    </source>
</evidence>
<accession>A0ABS6JEP3</accession>
<dbReference type="CDD" id="cd00077">
    <property type="entry name" value="HDc"/>
    <property type="match status" value="1"/>
</dbReference>
<feature type="transmembrane region" description="Helical" evidence="2">
    <location>
        <begin position="457"/>
        <end position="475"/>
    </location>
</feature>
<dbReference type="Pfam" id="PF07698">
    <property type="entry name" value="7TM-7TMR_HD"/>
    <property type="match status" value="1"/>
</dbReference>
<name>A0ABS6JEP3_9BACI</name>
<gene>
    <name evidence="4" type="ORF">KS419_09950</name>
</gene>
<protein>
    <submittedName>
        <fullName evidence="4">HD family phosphohydrolase</fullName>
    </submittedName>
</protein>
<dbReference type="Pfam" id="PF07697">
    <property type="entry name" value="7TMR-HDED"/>
    <property type="match status" value="1"/>
</dbReference>
<keyword evidence="2" id="KW-0472">Membrane</keyword>
<evidence type="ECO:0000313" key="5">
    <source>
        <dbReference type="Proteomes" id="UP000784880"/>
    </source>
</evidence>
<reference evidence="4 5" key="1">
    <citation type="submission" date="2021-06" db="EMBL/GenBank/DDBJ databases">
        <title>Bacillus sp. RD4P76, an endophyte from a halophyte.</title>
        <authorList>
            <person name="Sun J.-Q."/>
        </authorList>
    </citation>
    <scope>NUCLEOTIDE SEQUENCE [LARGE SCALE GENOMIC DNA]</scope>
    <source>
        <strain evidence="4 5">CGMCC 1.15917</strain>
    </source>
</reference>
<dbReference type="InterPro" id="IPR052722">
    <property type="entry name" value="PgpH_phosphodiesterase"/>
</dbReference>
<dbReference type="InterPro" id="IPR011624">
    <property type="entry name" value="Metal-dep_PHydrolase_7TM_extra"/>
</dbReference>
<feature type="transmembrane region" description="Helical" evidence="2">
    <location>
        <begin position="318"/>
        <end position="339"/>
    </location>
</feature>
<feature type="domain" description="HD/PDEase" evidence="3">
    <location>
        <begin position="539"/>
        <end position="695"/>
    </location>
</feature>
<keyword evidence="2" id="KW-1133">Transmembrane helix</keyword>
<feature type="transmembrane region" description="Helical" evidence="2">
    <location>
        <begin position="425"/>
        <end position="445"/>
    </location>
</feature>
<proteinExistence type="predicted"/>
<feature type="transmembrane region" description="Helical" evidence="2">
    <location>
        <begin position="402"/>
        <end position="419"/>
    </location>
</feature>
<dbReference type="InterPro" id="IPR006675">
    <property type="entry name" value="HDIG_dom"/>
</dbReference>
<feature type="transmembrane region" description="Helical" evidence="2">
    <location>
        <begin position="21"/>
        <end position="43"/>
    </location>
</feature>
<keyword evidence="5" id="KW-1185">Reference proteome</keyword>
<evidence type="ECO:0000259" key="3">
    <source>
        <dbReference type="SMART" id="SM00471"/>
    </source>
</evidence>
<feature type="transmembrane region" description="Helical" evidence="2">
    <location>
        <begin position="351"/>
        <end position="370"/>
    </location>
</feature>
<dbReference type="Proteomes" id="UP000784880">
    <property type="component" value="Unassembled WGS sequence"/>
</dbReference>
<dbReference type="NCBIfam" id="TIGR00277">
    <property type="entry name" value="HDIG"/>
    <property type="match status" value="1"/>
</dbReference>
<keyword evidence="1" id="KW-0175">Coiled coil</keyword>
<dbReference type="Pfam" id="PF01966">
    <property type="entry name" value="HD"/>
    <property type="match status" value="1"/>
</dbReference>
<dbReference type="InterPro" id="IPR011621">
    <property type="entry name" value="Metal-dep_PHydrolase_7TM_intra"/>
</dbReference>
<evidence type="ECO:0000256" key="2">
    <source>
        <dbReference type="SAM" id="Phobius"/>
    </source>
</evidence>
<dbReference type="PANTHER" id="PTHR36442">
    <property type="entry name" value="CYCLIC-DI-AMP PHOSPHODIESTERASE PGPH"/>
    <property type="match status" value="1"/>
</dbReference>
<evidence type="ECO:0000313" key="4">
    <source>
        <dbReference type="EMBL" id="MBU9712061.1"/>
    </source>
</evidence>
<dbReference type="RefSeq" id="WP_217066244.1">
    <property type="nucleotide sequence ID" value="NZ_JAHQCS010000092.1"/>
</dbReference>
<sequence length="763" mass="86216">MGKRTSIDHLKWWQKMKNHRYIRIFLFVVLGIITYSLTVTNVIPETLEIDPGTVAEQDIRSPITIENKEETDRLKQDAYESVEPIYSTKTRYAQNQIERINDIFQTIKQVQREAREREEEITAIEREIELLLERAEEEEEQVMEEEDTEELIETLTASIPLPITIDEQLEKVRNIIHEHTAQDLSDETLVTLIQTSEEDLEIAQETTTSAIYAVMSDDIQVDEVEEARTRAERLVINSTDDPSLHRARAMIEMARFGIIANYLLDEEATEEAREQAVEAIDSVMIREGQLIVEEGQMITSEIYNRLALVGLLDDYSIIYPYVGLGILVIILISMLAYYLNDANTSIKTNNTHLLMYVIIYFVTLALIKLVSLTHLIEVNGITYIVPVAMGTMLITTLINSRIALFTSMVLAIVSSIIFNDQSSGILDYSHGVYVFFSSIAGVFFLNKSNKIMRILQSGIFVGLLNVFVILALIMLRNGQYGMIEIGTHMGFAAMSGFLAAVLTLGLLPFFEAGFGVLSTTKLIELSNPNHPLLRKILLDAPGTYHHSVMVANLSEGACESVGANGLLARVGAYYHDLGKTKRPHFFIENQMKIDNPHDKISPQLSKTIIIAHPYDGAELLREHKMPKEIIGIAEQHHGTTLLKYFYHKAKQETDKEVPEEEFRYPGPKAQTKESAIVGIADCVEAAVRSMNKPTPDKIETLVRKIITDRLEDGQFDECDLTLKELSIIATSICETLHGTFHTRIEYPEDISRKGEDKIKGDDK</sequence>
<dbReference type="InterPro" id="IPR003607">
    <property type="entry name" value="HD/PDEase_dom"/>
</dbReference>
<dbReference type="SMART" id="SM00471">
    <property type="entry name" value="HDc"/>
    <property type="match status" value="1"/>
</dbReference>
<dbReference type="InterPro" id="IPR006674">
    <property type="entry name" value="HD_domain"/>
</dbReference>
<feature type="transmembrane region" description="Helical" evidence="2">
    <location>
        <begin position="487"/>
        <end position="510"/>
    </location>
</feature>
<dbReference type="PANTHER" id="PTHR36442:SF1">
    <property type="entry name" value="CYCLIC-DI-AMP PHOSPHODIESTERASE PGPH"/>
    <property type="match status" value="1"/>
</dbReference>
<keyword evidence="2" id="KW-0812">Transmembrane</keyword>
<comment type="caution">
    <text evidence="4">The sequence shown here is derived from an EMBL/GenBank/DDBJ whole genome shotgun (WGS) entry which is preliminary data.</text>
</comment>
<feature type="coiled-coil region" evidence="1">
    <location>
        <begin position="93"/>
        <end position="152"/>
    </location>
</feature>